<dbReference type="PANTHER" id="PTHR43095:SF5">
    <property type="entry name" value="XYLULOSE KINASE"/>
    <property type="match status" value="1"/>
</dbReference>
<sequence>MKYLLGYDVGSSSIKVALLDIETGKALATGTSPDQEMGMIAHEAGWAEQHPDSWWQEAVNATHKLKAKYPFDPALVAGIGISYQMHGLVVVDKDLRPLRPSIIWCDSRAVEIGNHAFDDLGNDYSLQHLLNSPGNFTASKLKWVKDKEPQIFEQIRYFMLPGDYLALRMSGTPQTTVSGLSEGIFWDFAEQKVSQKLLDLYGFDSSLIPQIVDTFSPQSQLSASAAAELGLKAGIPIAYRAGDQPNNAFSLNVLNPGEVATTAGTSGVVYGINAQATSDPLSRVNTFVHVNSTPEEQRNGVLLCVNGTGILNSWVRRFAGGISYDEMNQQAAQTPVGAEGLTFLPFGNGAERVLENRLLGGQLQGINFNTHTPAHVFRAAQEGIVFALQYGLQVMKEMGVQTHTVRAGHANLFLSPLFREAFANTTGATIELYDTDGAQGAARAAGIGTGVFDFKSAFNGLTQIATVEPLADLQEKYANTYAVWEEALKKI</sequence>
<dbReference type="InterPro" id="IPR018484">
    <property type="entry name" value="FGGY_N"/>
</dbReference>
<dbReference type="InterPro" id="IPR000577">
    <property type="entry name" value="Carb_kinase_FGGY"/>
</dbReference>
<gene>
    <name evidence="6" type="ORF">NCI00_26275</name>
</gene>
<name>A0ABT1FW35_9BACT</name>
<proteinExistence type="inferred from homology"/>
<evidence type="ECO:0000313" key="7">
    <source>
        <dbReference type="Proteomes" id="UP001204772"/>
    </source>
</evidence>
<evidence type="ECO:0000259" key="4">
    <source>
        <dbReference type="Pfam" id="PF00370"/>
    </source>
</evidence>
<protein>
    <submittedName>
        <fullName evidence="6">FGGY family carbohydrate kinase</fullName>
    </submittedName>
</protein>
<comment type="similarity">
    <text evidence="1">Belongs to the FGGY kinase family.</text>
</comment>
<dbReference type="InterPro" id="IPR018485">
    <property type="entry name" value="FGGY_C"/>
</dbReference>
<reference evidence="6 7" key="1">
    <citation type="submission" date="2022-06" db="EMBL/GenBank/DDBJ databases">
        <title>Runella sp. S5 genome sequencing.</title>
        <authorList>
            <person name="Park S."/>
        </authorList>
    </citation>
    <scope>NUCLEOTIDE SEQUENCE [LARGE SCALE GENOMIC DNA]</scope>
    <source>
        <strain evidence="6 7">S5</strain>
    </source>
</reference>
<evidence type="ECO:0000256" key="3">
    <source>
        <dbReference type="ARBA" id="ARBA00022777"/>
    </source>
</evidence>
<dbReference type="GO" id="GO:0016301">
    <property type="term" value="F:kinase activity"/>
    <property type="evidence" value="ECO:0007669"/>
    <property type="project" value="UniProtKB-KW"/>
</dbReference>
<dbReference type="Pfam" id="PF00370">
    <property type="entry name" value="FGGY_N"/>
    <property type="match status" value="1"/>
</dbReference>
<evidence type="ECO:0000256" key="1">
    <source>
        <dbReference type="ARBA" id="ARBA00009156"/>
    </source>
</evidence>
<dbReference type="EMBL" id="JAMZEL010000017">
    <property type="protein sequence ID" value="MCP1385973.1"/>
    <property type="molecule type" value="Genomic_DNA"/>
</dbReference>
<dbReference type="RefSeq" id="WP_253532600.1">
    <property type="nucleotide sequence ID" value="NZ_JAMZEL010000017.1"/>
</dbReference>
<evidence type="ECO:0000256" key="2">
    <source>
        <dbReference type="ARBA" id="ARBA00022679"/>
    </source>
</evidence>
<evidence type="ECO:0000313" key="6">
    <source>
        <dbReference type="EMBL" id="MCP1385973.1"/>
    </source>
</evidence>
<dbReference type="InterPro" id="IPR043129">
    <property type="entry name" value="ATPase_NBD"/>
</dbReference>
<dbReference type="Gene3D" id="3.30.420.40">
    <property type="match status" value="2"/>
</dbReference>
<evidence type="ECO:0000259" key="5">
    <source>
        <dbReference type="Pfam" id="PF02782"/>
    </source>
</evidence>
<dbReference type="PIRSF" id="PIRSF000538">
    <property type="entry name" value="GlpK"/>
    <property type="match status" value="1"/>
</dbReference>
<dbReference type="Proteomes" id="UP001204772">
    <property type="component" value="Unassembled WGS sequence"/>
</dbReference>
<keyword evidence="3 6" id="KW-0418">Kinase</keyword>
<feature type="domain" description="Carbohydrate kinase FGGY N-terminal" evidence="4">
    <location>
        <begin position="3"/>
        <end position="248"/>
    </location>
</feature>
<dbReference type="Pfam" id="PF02782">
    <property type="entry name" value="FGGY_C"/>
    <property type="match status" value="1"/>
</dbReference>
<dbReference type="PANTHER" id="PTHR43095">
    <property type="entry name" value="SUGAR KINASE"/>
    <property type="match status" value="1"/>
</dbReference>
<feature type="domain" description="Carbohydrate kinase FGGY C-terminal" evidence="5">
    <location>
        <begin position="260"/>
        <end position="446"/>
    </location>
</feature>
<dbReference type="SUPFAM" id="SSF53067">
    <property type="entry name" value="Actin-like ATPase domain"/>
    <property type="match status" value="2"/>
</dbReference>
<keyword evidence="2" id="KW-0808">Transferase</keyword>
<keyword evidence="7" id="KW-1185">Reference proteome</keyword>
<accession>A0ABT1FW35</accession>
<dbReference type="InterPro" id="IPR050406">
    <property type="entry name" value="FGGY_Carb_Kinase"/>
</dbReference>
<dbReference type="CDD" id="cd07809">
    <property type="entry name" value="ASKHA_NBD_FGGY_BaXK-like"/>
    <property type="match status" value="1"/>
</dbReference>
<organism evidence="6 7">
    <name type="scientific">Runella salmonicolor</name>
    <dbReference type="NCBI Taxonomy" id="2950278"/>
    <lineage>
        <taxon>Bacteria</taxon>
        <taxon>Pseudomonadati</taxon>
        <taxon>Bacteroidota</taxon>
        <taxon>Cytophagia</taxon>
        <taxon>Cytophagales</taxon>
        <taxon>Spirosomataceae</taxon>
        <taxon>Runella</taxon>
    </lineage>
</organism>
<comment type="caution">
    <text evidence="6">The sequence shown here is derived from an EMBL/GenBank/DDBJ whole genome shotgun (WGS) entry which is preliminary data.</text>
</comment>